<gene>
    <name evidence="1" type="ORF">AVDCRST_MAG64-2463</name>
</gene>
<protein>
    <submittedName>
        <fullName evidence="1">Uncharacterized protein</fullName>
    </submittedName>
</protein>
<evidence type="ECO:0000313" key="1">
    <source>
        <dbReference type="EMBL" id="CAA9413273.1"/>
    </source>
</evidence>
<dbReference type="EMBL" id="CADCUQ010000544">
    <property type="protein sequence ID" value="CAA9413273.1"/>
    <property type="molecule type" value="Genomic_DNA"/>
</dbReference>
<accession>A0A6J4PGZ2</accession>
<dbReference type="AlphaFoldDB" id="A0A6J4PGZ2"/>
<organism evidence="1">
    <name type="scientific">uncultured Phycisphaerae bacterium</name>
    <dbReference type="NCBI Taxonomy" id="904963"/>
    <lineage>
        <taxon>Bacteria</taxon>
        <taxon>Pseudomonadati</taxon>
        <taxon>Planctomycetota</taxon>
        <taxon>Phycisphaerae</taxon>
        <taxon>environmental samples</taxon>
    </lineage>
</organism>
<reference evidence="1" key="1">
    <citation type="submission" date="2020-02" db="EMBL/GenBank/DDBJ databases">
        <authorList>
            <person name="Meier V. D."/>
        </authorList>
    </citation>
    <scope>NUCLEOTIDE SEQUENCE</scope>
    <source>
        <strain evidence="1">AVDCRST_MAG64</strain>
    </source>
</reference>
<sequence>MSCRGRRRGGGCGGHILARGKAADCSEGRESTHLGATRCGSWASRRRLA</sequence>
<name>A0A6J4PGZ2_9BACT</name>
<proteinExistence type="predicted"/>